<evidence type="ECO:0000256" key="11">
    <source>
        <dbReference type="SAM" id="MobiDB-lite"/>
    </source>
</evidence>
<dbReference type="GO" id="GO:0000981">
    <property type="term" value="F:DNA-binding transcription factor activity, RNA polymerase II-specific"/>
    <property type="evidence" value="ECO:0007669"/>
    <property type="project" value="TreeGrafter"/>
</dbReference>
<keyword evidence="7" id="KW-0238">DNA-binding</keyword>
<organism evidence="13 14">
    <name type="scientific">Ridgeia piscesae</name>
    <name type="common">Tubeworm</name>
    <dbReference type="NCBI Taxonomy" id="27915"/>
    <lineage>
        <taxon>Eukaryota</taxon>
        <taxon>Metazoa</taxon>
        <taxon>Spiralia</taxon>
        <taxon>Lophotrochozoa</taxon>
        <taxon>Annelida</taxon>
        <taxon>Polychaeta</taxon>
        <taxon>Sedentaria</taxon>
        <taxon>Canalipalpata</taxon>
        <taxon>Sabellida</taxon>
        <taxon>Siboglinidae</taxon>
        <taxon>Ridgeia</taxon>
    </lineage>
</organism>
<evidence type="ECO:0000256" key="1">
    <source>
        <dbReference type="ARBA" id="ARBA00004123"/>
    </source>
</evidence>
<comment type="caution">
    <text evidence="13">The sequence shown here is derived from an EMBL/GenBank/DDBJ whole genome shotgun (WGS) entry which is preliminary data.</text>
</comment>
<dbReference type="Gene3D" id="3.30.160.60">
    <property type="entry name" value="Classic Zinc Finger"/>
    <property type="match status" value="4"/>
</dbReference>
<dbReference type="Pfam" id="PF00096">
    <property type="entry name" value="zf-C2H2"/>
    <property type="match status" value="2"/>
</dbReference>
<dbReference type="GO" id="GO:0005634">
    <property type="term" value="C:nucleus"/>
    <property type="evidence" value="ECO:0007669"/>
    <property type="project" value="UniProtKB-SubCell"/>
</dbReference>
<dbReference type="AlphaFoldDB" id="A0AAD9K0G4"/>
<keyword evidence="9" id="KW-0539">Nucleus</keyword>
<evidence type="ECO:0000313" key="13">
    <source>
        <dbReference type="EMBL" id="KAK2162276.1"/>
    </source>
</evidence>
<evidence type="ECO:0000256" key="6">
    <source>
        <dbReference type="ARBA" id="ARBA00023015"/>
    </source>
</evidence>
<dbReference type="PANTHER" id="PTHR24391:SF18">
    <property type="entry name" value="EG:115C2.6 PROTEIN"/>
    <property type="match status" value="1"/>
</dbReference>
<dbReference type="InterPro" id="IPR051574">
    <property type="entry name" value="ZnF_E-box_Homeobox"/>
</dbReference>
<feature type="compositionally biased region" description="Acidic residues" evidence="11">
    <location>
        <begin position="485"/>
        <end position="499"/>
    </location>
</feature>
<dbReference type="PROSITE" id="PS00028">
    <property type="entry name" value="ZINC_FINGER_C2H2_1"/>
    <property type="match status" value="4"/>
</dbReference>
<keyword evidence="2" id="KW-0479">Metal-binding</keyword>
<accession>A0AAD9K0G4</accession>
<dbReference type="InterPro" id="IPR013087">
    <property type="entry name" value="Znf_C2H2_type"/>
</dbReference>
<keyword evidence="3" id="KW-0677">Repeat</keyword>
<evidence type="ECO:0000256" key="3">
    <source>
        <dbReference type="ARBA" id="ARBA00022737"/>
    </source>
</evidence>
<evidence type="ECO:0000256" key="2">
    <source>
        <dbReference type="ARBA" id="ARBA00022723"/>
    </source>
</evidence>
<keyword evidence="8" id="KW-0804">Transcription</keyword>
<proteinExistence type="predicted"/>
<keyword evidence="6" id="KW-0805">Transcription regulation</keyword>
<evidence type="ECO:0000256" key="9">
    <source>
        <dbReference type="ARBA" id="ARBA00023242"/>
    </source>
</evidence>
<feature type="domain" description="C2H2-type" evidence="12">
    <location>
        <begin position="237"/>
        <end position="264"/>
    </location>
</feature>
<protein>
    <recommendedName>
        <fullName evidence="12">C2H2-type domain-containing protein</fullName>
    </recommendedName>
</protein>
<dbReference type="GO" id="GO:0045892">
    <property type="term" value="P:negative regulation of DNA-templated transcription"/>
    <property type="evidence" value="ECO:0007669"/>
    <property type="project" value="UniProtKB-ARBA"/>
</dbReference>
<gene>
    <name evidence="13" type="ORF">NP493_1532g01029</name>
</gene>
<dbReference type="InterPro" id="IPR036236">
    <property type="entry name" value="Znf_C2H2_sf"/>
</dbReference>
<dbReference type="FunFam" id="3.30.160.60:FF:000322">
    <property type="entry name" value="GDNF-inducible zinc finger protein 1"/>
    <property type="match status" value="1"/>
</dbReference>
<keyword evidence="14" id="KW-1185">Reference proteome</keyword>
<sequence>MPPKREVISLKKDDPLTLTCEWQDCQEVFEVMTDFLASWFVCHWRECGLDALGEFVELVRHVYFHAFHVKIKSIGMSLILKNQLRGCLLESVSRNMIPELPDQLQCGWVGCEALFDNAERFYIHVRSHADCYTEGNNVPGGCRCMWDGPWGKPAVKCLHQHSWVKLQCIKKGDTNQGQTRVVGCSMVAKSKHKLKDHVKSHTQEKVVACPTCGSLFSNTTKFFDHIKRQTDTEVQNYQCSHCSKKFATERLLRDHMRHHVNHYKCPFCDMTCSTPSGLRTHIRYRHTTEKPFKCEECEFRGKTSAVLRRHMETHSKTWFKCDMNSCKYKSHNLSNMNIHYRKCHEGPSGAKYTCHLCEMRYERGHRLTLHLKKKHKFKWPSGHNRFRYKLHEDGLYRLQTVRYESIELAEQMLGSDNKIDDSDSTGNLSETVVPSMEQDGDAICEPPGDDQGSSRDDDYSYNLQMLGEVALHFPKGHQSLKGSESDLEGDDNEGEESDDMGGSVVQSFGHPDGQFNDSVVDITYESMEDHTEYGFGGDESQEPECSSNTSHQVDKYVLFNGVKLLIPPGTVDVIDNMLVCVSPPSGVTTTTSHDDMGEMMPVTVIATGDSNSSQMEDPGSVSGTSQNLVFTEVSPMLDLS</sequence>
<keyword evidence="5" id="KW-0862">Zinc</keyword>
<dbReference type="GO" id="GO:0008270">
    <property type="term" value="F:zinc ion binding"/>
    <property type="evidence" value="ECO:0007669"/>
    <property type="project" value="UniProtKB-KW"/>
</dbReference>
<evidence type="ECO:0000256" key="8">
    <source>
        <dbReference type="ARBA" id="ARBA00023163"/>
    </source>
</evidence>
<evidence type="ECO:0000256" key="7">
    <source>
        <dbReference type="ARBA" id="ARBA00023125"/>
    </source>
</evidence>
<evidence type="ECO:0000256" key="10">
    <source>
        <dbReference type="PROSITE-ProRule" id="PRU00042"/>
    </source>
</evidence>
<feature type="domain" description="C2H2-type" evidence="12">
    <location>
        <begin position="292"/>
        <end position="315"/>
    </location>
</feature>
<name>A0AAD9K0G4_RIDPI</name>
<evidence type="ECO:0000256" key="4">
    <source>
        <dbReference type="ARBA" id="ARBA00022771"/>
    </source>
</evidence>
<reference evidence="13" key="1">
    <citation type="journal article" date="2023" name="Mol. Biol. Evol.">
        <title>Third-Generation Sequencing Reveals the Adaptive Role of the Epigenome in Three Deep-Sea Polychaetes.</title>
        <authorList>
            <person name="Perez M."/>
            <person name="Aroh O."/>
            <person name="Sun Y."/>
            <person name="Lan Y."/>
            <person name="Juniper S.K."/>
            <person name="Young C.R."/>
            <person name="Angers B."/>
            <person name="Qian P.Y."/>
        </authorList>
    </citation>
    <scope>NUCLEOTIDE SEQUENCE</scope>
    <source>
        <strain evidence="13">R07B-5</strain>
    </source>
</reference>
<dbReference type="EMBL" id="JAODUO010001531">
    <property type="protein sequence ID" value="KAK2162276.1"/>
    <property type="molecule type" value="Genomic_DNA"/>
</dbReference>
<feature type="domain" description="C2H2-type" evidence="12">
    <location>
        <begin position="263"/>
        <end position="291"/>
    </location>
</feature>
<dbReference type="PANTHER" id="PTHR24391">
    <property type="entry name" value="HISTONE H4 TRANSCRIPTION FACTOR-RELATED"/>
    <property type="match status" value="1"/>
</dbReference>
<keyword evidence="4 10" id="KW-0863">Zinc-finger</keyword>
<dbReference type="Pfam" id="PF13909">
    <property type="entry name" value="zf-H2C2_5"/>
    <property type="match status" value="1"/>
</dbReference>
<dbReference type="SMART" id="SM00355">
    <property type="entry name" value="ZnF_C2H2"/>
    <property type="match status" value="9"/>
</dbReference>
<evidence type="ECO:0000256" key="5">
    <source>
        <dbReference type="ARBA" id="ARBA00022833"/>
    </source>
</evidence>
<evidence type="ECO:0000259" key="12">
    <source>
        <dbReference type="PROSITE" id="PS50157"/>
    </source>
</evidence>
<evidence type="ECO:0000313" key="14">
    <source>
        <dbReference type="Proteomes" id="UP001209878"/>
    </source>
</evidence>
<feature type="region of interest" description="Disordered" evidence="11">
    <location>
        <begin position="476"/>
        <end position="517"/>
    </location>
</feature>
<dbReference type="PROSITE" id="PS50157">
    <property type="entry name" value="ZINC_FINGER_C2H2_2"/>
    <property type="match status" value="4"/>
</dbReference>
<dbReference type="SUPFAM" id="SSF57667">
    <property type="entry name" value="beta-beta-alpha zinc fingers"/>
    <property type="match status" value="2"/>
</dbReference>
<dbReference type="GO" id="GO:0000978">
    <property type="term" value="F:RNA polymerase II cis-regulatory region sequence-specific DNA binding"/>
    <property type="evidence" value="ECO:0007669"/>
    <property type="project" value="TreeGrafter"/>
</dbReference>
<feature type="region of interest" description="Disordered" evidence="11">
    <location>
        <begin position="436"/>
        <end position="459"/>
    </location>
</feature>
<comment type="subcellular location">
    <subcellularLocation>
        <location evidence="1">Nucleus</location>
    </subcellularLocation>
</comment>
<dbReference type="Proteomes" id="UP001209878">
    <property type="component" value="Unassembled WGS sequence"/>
</dbReference>
<feature type="domain" description="C2H2-type" evidence="12">
    <location>
        <begin position="352"/>
        <end position="380"/>
    </location>
</feature>